<sequence>EYYLAGRMIAVSVVHGRPAPRFLSRDLIDHICNKPDFNATITDITNNEIRTVLYSKSLDALRTLMRNSAMFQAAGCLRYAVEDRKRIVRDYLRWYIIFRNHFQIQRHISFSSSSPPPPFHTCLRIGRLWEASDLTSLTSVQASASLDLQGGSHHVNQSGPPATLCSFAAPALILPHSRLFYTLSQFGTWLLMLESHTILYALFLSQVPGSVKSRPIGGLTSAPLQKSQTLGTSPFLSPFVSRSSGTVFLIYVFGC</sequence>
<comment type="caution">
    <text evidence="1">The sequence shown here is derived from an EMBL/GenBank/DDBJ whole genome shotgun (WGS) entry which is preliminary data.</text>
</comment>
<evidence type="ECO:0000313" key="2">
    <source>
        <dbReference type="Proteomes" id="UP001166093"/>
    </source>
</evidence>
<organism evidence="1 2">
    <name type="scientific">Polyodon spathula</name>
    <name type="common">North American paddlefish</name>
    <name type="synonym">Squalus spathula</name>
    <dbReference type="NCBI Taxonomy" id="7913"/>
    <lineage>
        <taxon>Eukaryota</taxon>
        <taxon>Metazoa</taxon>
        <taxon>Chordata</taxon>
        <taxon>Craniata</taxon>
        <taxon>Vertebrata</taxon>
        <taxon>Euteleostomi</taxon>
        <taxon>Actinopterygii</taxon>
        <taxon>Chondrostei</taxon>
        <taxon>Acipenseriformes</taxon>
        <taxon>Polyodontidae</taxon>
        <taxon>Polyodon</taxon>
    </lineage>
</organism>
<name>A0ABS2XI65_POLSP</name>
<feature type="non-terminal residue" evidence="1">
    <location>
        <position position="255"/>
    </location>
</feature>
<keyword evidence="2" id="KW-1185">Reference proteome</keyword>
<dbReference type="Proteomes" id="UP001166093">
    <property type="component" value="Unassembled WGS sequence"/>
</dbReference>
<keyword evidence="1" id="KW-0436">Ligase</keyword>
<protein>
    <submittedName>
        <fullName evidence="1">G2E3 ligase</fullName>
    </submittedName>
</protein>
<feature type="non-terminal residue" evidence="1">
    <location>
        <position position="1"/>
    </location>
</feature>
<evidence type="ECO:0000313" key="1">
    <source>
        <dbReference type="EMBL" id="MBN3273854.1"/>
    </source>
</evidence>
<reference evidence="1" key="1">
    <citation type="journal article" date="2021" name="Cell">
        <title>Tracing the genetic footprints of vertebrate landing in non-teleost ray-finned fishes.</title>
        <authorList>
            <person name="Bi X."/>
            <person name="Wang K."/>
            <person name="Yang L."/>
            <person name="Pan H."/>
            <person name="Jiang H."/>
            <person name="Wei Q."/>
            <person name="Fang M."/>
            <person name="Yu H."/>
            <person name="Zhu C."/>
            <person name="Cai Y."/>
            <person name="He Y."/>
            <person name="Gan X."/>
            <person name="Zeng H."/>
            <person name="Yu D."/>
            <person name="Zhu Y."/>
            <person name="Jiang H."/>
            <person name="Qiu Q."/>
            <person name="Yang H."/>
            <person name="Zhang Y.E."/>
            <person name="Wang W."/>
            <person name="Zhu M."/>
            <person name="He S."/>
            <person name="Zhang G."/>
        </authorList>
    </citation>
    <scope>NUCLEOTIDE SEQUENCE</scope>
    <source>
        <strain evidence="1">Pddl_001</strain>
    </source>
</reference>
<dbReference type="GO" id="GO:0016874">
    <property type="term" value="F:ligase activity"/>
    <property type="evidence" value="ECO:0007669"/>
    <property type="project" value="UniProtKB-KW"/>
</dbReference>
<accession>A0ABS2XI65</accession>
<dbReference type="EMBL" id="JAAWVQ010034766">
    <property type="protein sequence ID" value="MBN3273854.1"/>
    <property type="molecule type" value="Genomic_DNA"/>
</dbReference>
<proteinExistence type="predicted"/>
<gene>
    <name evidence="1" type="primary">G2e3_0</name>
    <name evidence="1" type="ORF">GTO93_0014233</name>
</gene>